<dbReference type="RefSeq" id="WP_111646327.1">
    <property type="nucleotide sequence ID" value="NZ_QLMH01000020.1"/>
</dbReference>
<sequence>MKIAIAGGTGFVGKALTSYLKKQGHDIYILTRKPRASTNDRIHYIEWLTPESQPEKYISSIDAFINLAGEPINSGRWTERQKQRIINSRLSATRAVLELIRKLDKKPQVLINASAIGIYGTSWNEVFTESSTKTGSDFLARTVIVWEEEAKKAEQLGIRTVLARFGMILGKEEGALPRIVLPYKLFIGGTVGSGDQWLSWVHIKDVVRSIEFILNNQNISGAVNITAPHPTKMKEFGQTIAKVLHRPHWLPVPDFALRLLLGEMSMLVLEGQNVRPEKLQKFGFNFSFSSLEEALYDILQS</sequence>
<proteinExistence type="inferred from homology"/>
<gene>
    <name evidence="4" type="ORF">B0I26_12032</name>
</gene>
<dbReference type="CDD" id="cd05242">
    <property type="entry name" value="SDR_a8"/>
    <property type="match status" value="1"/>
</dbReference>
<comment type="similarity">
    <text evidence="1">Belongs to the NAD(P)-dependent epimerase/dehydratase family. SDR39U1 subfamily.</text>
</comment>
<feature type="domain" description="DUF1731" evidence="3">
    <location>
        <begin position="252"/>
        <end position="298"/>
    </location>
</feature>
<dbReference type="Gene3D" id="3.40.50.720">
    <property type="entry name" value="NAD(P)-binding Rossmann-like Domain"/>
    <property type="match status" value="1"/>
</dbReference>
<evidence type="ECO:0008006" key="6">
    <source>
        <dbReference type="Google" id="ProtNLM"/>
    </source>
</evidence>
<organism evidence="4 5">
    <name type="scientific">Paranoxybacillus vitaminiphilus</name>
    <dbReference type="NCBI Taxonomy" id="581036"/>
    <lineage>
        <taxon>Bacteria</taxon>
        <taxon>Bacillati</taxon>
        <taxon>Bacillota</taxon>
        <taxon>Bacilli</taxon>
        <taxon>Bacillales</taxon>
        <taxon>Anoxybacillaceae</taxon>
        <taxon>Paranoxybacillus</taxon>
    </lineage>
</organism>
<dbReference type="InterPro" id="IPR013549">
    <property type="entry name" value="DUF1731"/>
</dbReference>
<dbReference type="AlphaFoldDB" id="A0A327Y371"/>
<reference evidence="4 5" key="1">
    <citation type="submission" date="2018-06" db="EMBL/GenBank/DDBJ databases">
        <title>Genomic Encyclopedia of Type Strains, Phase III (KMG-III): the genomes of soil and plant-associated and newly described type strains.</title>
        <authorList>
            <person name="Whitman W."/>
        </authorList>
    </citation>
    <scope>NUCLEOTIDE SEQUENCE [LARGE SCALE GENOMIC DNA]</scope>
    <source>
        <strain evidence="4 5">CGMCC 1.8979</strain>
    </source>
</reference>
<protein>
    <recommendedName>
        <fullName evidence="6">TIGR01777 family protein</fullName>
    </recommendedName>
</protein>
<dbReference type="PANTHER" id="PTHR11092">
    <property type="entry name" value="SUGAR NUCLEOTIDE EPIMERASE RELATED"/>
    <property type="match status" value="1"/>
</dbReference>
<dbReference type="SUPFAM" id="SSF51735">
    <property type="entry name" value="NAD(P)-binding Rossmann-fold domains"/>
    <property type="match status" value="1"/>
</dbReference>
<accession>A0A327Y371</accession>
<keyword evidence="5" id="KW-1185">Reference proteome</keyword>
<evidence type="ECO:0000259" key="3">
    <source>
        <dbReference type="Pfam" id="PF08338"/>
    </source>
</evidence>
<dbReference type="NCBIfam" id="TIGR01777">
    <property type="entry name" value="yfcH"/>
    <property type="match status" value="1"/>
</dbReference>
<dbReference type="InterPro" id="IPR036291">
    <property type="entry name" value="NAD(P)-bd_dom_sf"/>
</dbReference>
<dbReference type="Proteomes" id="UP000248555">
    <property type="component" value="Unassembled WGS sequence"/>
</dbReference>
<evidence type="ECO:0000259" key="2">
    <source>
        <dbReference type="Pfam" id="PF01370"/>
    </source>
</evidence>
<evidence type="ECO:0000313" key="4">
    <source>
        <dbReference type="EMBL" id="RAK15560.1"/>
    </source>
</evidence>
<dbReference type="PANTHER" id="PTHR11092:SF0">
    <property type="entry name" value="EPIMERASE FAMILY PROTEIN SDR39U1"/>
    <property type="match status" value="1"/>
</dbReference>
<name>A0A327Y371_9BACL</name>
<dbReference type="OrthoDB" id="9801773at2"/>
<dbReference type="EMBL" id="QLMH01000020">
    <property type="protein sequence ID" value="RAK15560.1"/>
    <property type="molecule type" value="Genomic_DNA"/>
</dbReference>
<comment type="caution">
    <text evidence="4">The sequence shown here is derived from an EMBL/GenBank/DDBJ whole genome shotgun (WGS) entry which is preliminary data.</text>
</comment>
<evidence type="ECO:0000313" key="5">
    <source>
        <dbReference type="Proteomes" id="UP000248555"/>
    </source>
</evidence>
<feature type="domain" description="NAD-dependent epimerase/dehydratase" evidence="2">
    <location>
        <begin position="3"/>
        <end position="225"/>
    </location>
</feature>
<dbReference type="InterPro" id="IPR001509">
    <property type="entry name" value="Epimerase_deHydtase"/>
</dbReference>
<evidence type="ECO:0000256" key="1">
    <source>
        <dbReference type="ARBA" id="ARBA00009353"/>
    </source>
</evidence>
<dbReference type="Pfam" id="PF08338">
    <property type="entry name" value="DUF1731"/>
    <property type="match status" value="1"/>
</dbReference>
<dbReference type="Pfam" id="PF01370">
    <property type="entry name" value="Epimerase"/>
    <property type="match status" value="1"/>
</dbReference>
<dbReference type="InterPro" id="IPR010099">
    <property type="entry name" value="SDR39U1"/>
</dbReference>